<sequence length="362" mass="41520">MTPDQRNIKAKKFVSEWLIKGRDFSPPAEVMATLSEAQRVLTDLIPIKSKGFRGVVLTAIVGMELDPTYSPLIDFYDCNPRAIFEQGIFYALQDALIPCGKSDPLNVAKNIQKLDYDWARRRRPESAAMAVVNYLKLLDKARDNPTHYTNLLLLYFHELYLYGQYVKSLYVPMQQNTNTAPLEMGEKFAKFTTDCPEGGSVPQFIVGHLLNLLREHDLKVATVEGYEESVFGTNTTSKKPADIWEVLTDGTIGTLYEVTVKQIDKKRLDDIVDATIGQTWEDRPVTFICNLPRDITSLGILKPFITYREKHFQFLDIQHFVRITYSLLNDEQRVRFNAFVDVFVSDVNRDVATKQYWSTNFS</sequence>
<dbReference type="Proteomes" id="UP001629214">
    <property type="component" value="Unassembled WGS sequence"/>
</dbReference>
<dbReference type="RefSeq" id="WP_408165160.1">
    <property type="nucleotide sequence ID" value="NZ_JAQQFR010000001.1"/>
</dbReference>
<gene>
    <name evidence="1" type="ORF">PQR63_01945</name>
</gene>
<name>A0ABW8Z457_9BURK</name>
<evidence type="ECO:0008006" key="3">
    <source>
        <dbReference type="Google" id="ProtNLM"/>
    </source>
</evidence>
<organism evidence="1 2">
    <name type="scientific">Herbaspirillum rhizosphaerae</name>
    <dbReference type="NCBI Taxonomy" id="346179"/>
    <lineage>
        <taxon>Bacteria</taxon>
        <taxon>Pseudomonadati</taxon>
        <taxon>Pseudomonadota</taxon>
        <taxon>Betaproteobacteria</taxon>
        <taxon>Burkholderiales</taxon>
        <taxon>Oxalobacteraceae</taxon>
        <taxon>Herbaspirillum</taxon>
    </lineage>
</organism>
<comment type="caution">
    <text evidence="1">The sequence shown here is derived from an EMBL/GenBank/DDBJ whole genome shotgun (WGS) entry which is preliminary data.</text>
</comment>
<reference evidence="1 2" key="1">
    <citation type="journal article" date="2024" name="Chem. Sci.">
        <title>Discovery of megapolipeptins by genome mining of a Burkholderiales bacteria collection.</title>
        <authorList>
            <person name="Paulo B.S."/>
            <person name="Recchia M.J.J."/>
            <person name="Lee S."/>
            <person name="Fergusson C.H."/>
            <person name="Romanowski S.B."/>
            <person name="Hernandez A."/>
            <person name="Krull N."/>
            <person name="Liu D.Y."/>
            <person name="Cavanagh H."/>
            <person name="Bos A."/>
            <person name="Gray C.A."/>
            <person name="Murphy B.T."/>
            <person name="Linington R.G."/>
            <person name="Eustaquio A.S."/>
        </authorList>
    </citation>
    <scope>NUCLEOTIDE SEQUENCE [LARGE SCALE GENOMIC DNA]</scope>
    <source>
        <strain evidence="1 2">RL21-008-BIB-B</strain>
    </source>
</reference>
<keyword evidence="2" id="KW-1185">Reference proteome</keyword>
<dbReference type="EMBL" id="JAQQFR010000001">
    <property type="protein sequence ID" value="MFL9877128.1"/>
    <property type="molecule type" value="Genomic_DNA"/>
</dbReference>
<evidence type="ECO:0000313" key="1">
    <source>
        <dbReference type="EMBL" id="MFL9877128.1"/>
    </source>
</evidence>
<protein>
    <recommendedName>
        <fullName evidence="3">SacI restriction endonuclease</fullName>
    </recommendedName>
</protein>
<evidence type="ECO:0000313" key="2">
    <source>
        <dbReference type="Proteomes" id="UP001629214"/>
    </source>
</evidence>
<proteinExistence type="predicted"/>
<accession>A0ABW8Z457</accession>